<dbReference type="GO" id="GO:0016887">
    <property type="term" value="F:ATP hydrolysis activity"/>
    <property type="evidence" value="ECO:0007669"/>
    <property type="project" value="TreeGrafter"/>
</dbReference>
<proteinExistence type="predicted"/>
<dbReference type="InterPro" id="IPR011545">
    <property type="entry name" value="DEAD/DEAH_box_helicase_dom"/>
</dbReference>
<dbReference type="EMBL" id="MJMN01000002">
    <property type="protein sequence ID" value="OMG92189.1"/>
    <property type="molecule type" value="Genomic_DNA"/>
</dbReference>
<gene>
    <name evidence="2" type="ORF">BIZ92_05620</name>
</gene>
<dbReference type="Pfam" id="PF00270">
    <property type="entry name" value="DEAD"/>
    <property type="match status" value="1"/>
</dbReference>
<organism evidence="2 3">
    <name type="scientific">Alcaligenes xylosoxydans xylosoxydans</name>
    <name type="common">Achromobacter xylosoxidans</name>
    <dbReference type="NCBI Taxonomy" id="85698"/>
    <lineage>
        <taxon>Bacteria</taxon>
        <taxon>Pseudomonadati</taxon>
        <taxon>Pseudomonadota</taxon>
        <taxon>Betaproteobacteria</taxon>
        <taxon>Burkholderiales</taxon>
        <taxon>Alcaligenaceae</taxon>
        <taxon>Achromobacter</taxon>
    </lineage>
</organism>
<dbReference type="Gene3D" id="3.40.50.300">
    <property type="entry name" value="P-loop containing nucleotide triphosphate hydrolases"/>
    <property type="match status" value="1"/>
</dbReference>
<feature type="domain" description="DEAD/DEAH-box helicase" evidence="1">
    <location>
        <begin position="25"/>
        <end position="113"/>
    </location>
</feature>
<accession>A0A1R1JYG6</accession>
<dbReference type="AlphaFoldDB" id="A0A1R1JYG6"/>
<dbReference type="PANTHER" id="PTHR47962:SF3">
    <property type="entry name" value="LARGE ATP-DEPENDENT HELICASE-RELATED PROTEIN"/>
    <property type="match status" value="1"/>
</dbReference>
<comment type="caution">
    <text evidence="2">The sequence shown here is derived from an EMBL/GenBank/DDBJ whole genome shotgun (WGS) entry which is preliminary data.</text>
</comment>
<dbReference type="GO" id="GO:0003677">
    <property type="term" value="F:DNA binding"/>
    <property type="evidence" value="ECO:0007669"/>
    <property type="project" value="TreeGrafter"/>
</dbReference>
<dbReference type="RefSeq" id="WP_076408900.1">
    <property type="nucleotide sequence ID" value="NZ_AP028040.1"/>
</dbReference>
<evidence type="ECO:0000259" key="1">
    <source>
        <dbReference type="Pfam" id="PF00270"/>
    </source>
</evidence>
<sequence>MSATRPGRDAPLVAWFAARGWKPAPFQRETWRRYLDRESGLLHTPTGSGKTLAAFGGPLIEALAADAPMAAGEGPQVLWVTPLRALAADTTRALTQTAADMGLAWTVALRTGDASWWTNGTNCWATSAACWLRADLTVLPAFSDFTGGHVVDGGEGGLIVACVDGTPIPLAGRLR</sequence>
<dbReference type="InterPro" id="IPR052511">
    <property type="entry name" value="ATP-dep_Helicase"/>
</dbReference>
<name>A0A1R1JYG6_ALCXX</name>
<dbReference type="PANTHER" id="PTHR47962">
    <property type="entry name" value="ATP-DEPENDENT HELICASE LHR-RELATED-RELATED"/>
    <property type="match status" value="1"/>
</dbReference>
<dbReference type="InterPro" id="IPR027417">
    <property type="entry name" value="P-loop_NTPase"/>
</dbReference>
<dbReference type="SUPFAM" id="SSF52540">
    <property type="entry name" value="P-loop containing nucleoside triphosphate hydrolases"/>
    <property type="match status" value="1"/>
</dbReference>
<dbReference type="Proteomes" id="UP000187251">
    <property type="component" value="Unassembled WGS sequence"/>
</dbReference>
<evidence type="ECO:0000313" key="2">
    <source>
        <dbReference type="EMBL" id="OMG92189.1"/>
    </source>
</evidence>
<reference evidence="2 3" key="1">
    <citation type="submission" date="2016-09" db="EMBL/GenBank/DDBJ databases">
        <title>Phylogenomics of Achromobacter.</title>
        <authorList>
            <person name="Jeukens J."/>
            <person name="Freschi L."/>
            <person name="Vincent A.T."/>
            <person name="Emond-Rheault J.-G."/>
            <person name="Kukavica-Ibrulj I."/>
            <person name="Charette S.J."/>
            <person name="Levesque R.C."/>
        </authorList>
    </citation>
    <scope>NUCLEOTIDE SEQUENCE [LARGE SCALE GENOMIC DNA]</scope>
    <source>
        <strain evidence="2 3">AUS488</strain>
    </source>
</reference>
<evidence type="ECO:0000313" key="3">
    <source>
        <dbReference type="Proteomes" id="UP000187251"/>
    </source>
</evidence>
<dbReference type="GO" id="GO:0005524">
    <property type="term" value="F:ATP binding"/>
    <property type="evidence" value="ECO:0007669"/>
    <property type="project" value="InterPro"/>
</dbReference>
<protein>
    <recommendedName>
        <fullName evidence="1">DEAD/DEAH-box helicase domain-containing protein</fullName>
    </recommendedName>
</protein>